<dbReference type="Proteomes" id="UP000193411">
    <property type="component" value="Unassembled WGS sequence"/>
</dbReference>
<evidence type="ECO:0000313" key="3">
    <source>
        <dbReference type="Proteomes" id="UP000193411"/>
    </source>
</evidence>
<comment type="caution">
    <text evidence="2">The sequence shown here is derived from an EMBL/GenBank/DDBJ whole genome shotgun (WGS) entry which is preliminary data.</text>
</comment>
<proteinExistence type="predicted"/>
<sequence>MPIIVNLQLGVESNPLASTCNLRAHVTVHPRSSLDHSRCRPGHFPQAHARSCTNNGSSRPFPSASCSAKPPSGCKRGSCPHSPLHWHSLAISCSLQVNHSLPFPVYCNVKTRRRRLRIHQASHRGGHSSLPAVVLSRTCNPPGKNPTRAISRSRRSKVKTKTTSRWLWRLLPSLSVAPTADALLHLCHSRDHTLTNLPPLLRKIIRPFRLIPSRHRHKRRIHIDASAVCLTRPCTCTSRVRPHLRSLHSAQELVSTLTLSRKAKSNVPTLTLTAFTRSRDCLPSVVDRPRGCQRRNGPPRTLSTRKSSSRFAPFHHHIARYFLQSV</sequence>
<feature type="region of interest" description="Disordered" evidence="1">
    <location>
        <begin position="288"/>
        <end position="309"/>
    </location>
</feature>
<keyword evidence="3" id="KW-1185">Reference proteome</keyword>
<protein>
    <submittedName>
        <fullName evidence="2">Uncharacterized protein</fullName>
    </submittedName>
</protein>
<name>A0A1Y2HQ77_9FUNG</name>
<reference evidence="2 3" key="1">
    <citation type="submission" date="2016-07" db="EMBL/GenBank/DDBJ databases">
        <title>Pervasive Adenine N6-methylation of Active Genes in Fungi.</title>
        <authorList>
            <consortium name="DOE Joint Genome Institute"/>
            <person name="Mondo S.J."/>
            <person name="Dannebaum R.O."/>
            <person name="Kuo R.C."/>
            <person name="Labutti K."/>
            <person name="Haridas S."/>
            <person name="Kuo A."/>
            <person name="Salamov A."/>
            <person name="Ahrendt S.R."/>
            <person name="Lipzen A."/>
            <person name="Sullivan W."/>
            <person name="Andreopoulos W.B."/>
            <person name="Clum A."/>
            <person name="Lindquist E."/>
            <person name="Daum C."/>
            <person name="Ramamoorthy G.K."/>
            <person name="Gryganskyi A."/>
            <person name="Culley D."/>
            <person name="Magnuson J.K."/>
            <person name="James T.Y."/>
            <person name="O'Malley M.A."/>
            <person name="Stajich J.E."/>
            <person name="Spatafora J.W."/>
            <person name="Visel A."/>
            <person name="Grigoriev I.V."/>
        </authorList>
    </citation>
    <scope>NUCLEOTIDE SEQUENCE [LARGE SCALE GENOMIC DNA]</scope>
    <source>
        <strain evidence="2 3">PL171</strain>
    </source>
</reference>
<organism evidence="2 3">
    <name type="scientific">Catenaria anguillulae PL171</name>
    <dbReference type="NCBI Taxonomy" id="765915"/>
    <lineage>
        <taxon>Eukaryota</taxon>
        <taxon>Fungi</taxon>
        <taxon>Fungi incertae sedis</taxon>
        <taxon>Blastocladiomycota</taxon>
        <taxon>Blastocladiomycetes</taxon>
        <taxon>Blastocladiales</taxon>
        <taxon>Catenariaceae</taxon>
        <taxon>Catenaria</taxon>
    </lineage>
</organism>
<dbReference type="EMBL" id="MCFL01000019">
    <property type="protein sequence ID" value="ORZ35951.1"/>
    <property type="molecule type" value="Genomic_DNA"/>
</dbReference>
<dbReference type="AlphaFoldDB" id="A0A1Y2HQ77"/>
<evidence type="ECO:0000256" key="1">
    <source>
        <dbReference type="SAM" id="MobiDB-lite"/>
    </source>
</evidence>
<gene>
    <name evidence="2" type="ORF">BCR44DRAFT_278830</name>
</gene>
<accession>A0A1Y2HQ77</accession>
<evidence type="ECO:0000313" key="2">
    <source>
        <dbReference type="EMBL" id="ORZ35951.1"/>
    </source>
</evidence>